<evidence type="ECO:0000313" key="1">
    <source>
        <dbReference type="EMBL" id="BAF25690.1"/>
    </source>
</evidence>
<reference evidence="2" key="2">
    <citation type="journal article" date="2008" name="Nucleic Acids Res.">
        <title>The rice annotation project database (RAP-DB): 2008 update.</title>
        <authorList>
            <consortium name="The rice annotation project (RAP)"/>
        </authorList>
    </citation>
    <scope>GENOME REANNOTATION</scope>
    <source>
        <strain evidence="2">cv. Nipponbare</strain>
    </source>
</reference>
<name>Q0J025_ORYSJ</name>
<gene>
    <name evidence="1" type="ordered locus">Os09g0534900</name>
</gene>
<proteinExistence type="predicted"/>
<dbReference type="KEGG" id="dosa:Os09g0534900"/>
<organism evidence="1 2">
    <name type="scientific">Oryza sativa subsp. japonica</name>
    <name type="common">Rice</name>
    <dbReference type="NCBI Taxonomy" id="39947"/>
    <lineage>
        <taxon>Eukaryota</taxon>
        <taxon>Viridiplantae</taxon>
        <taxon>Streptophyta</taxon>
        <taxon>Embryophyta</taxon>
        <taxon>Tracheophyta</taxon>
        <taxon>Spermatophyta</taxon>
        <taxon>Magnoliopsida</taxon>
        <taxon>Liliopsida</taxon>
        <taxon>Poales</taxon>
        <taxon>Poaceae</taxon>
        <taxon>BOP clade</taxon>
        <taxon>Oryzoideae</taxon>
        <taxon>Oryzeae</taxon>
        <taxon>Oryzinae</taxon>
        <taxon>Oryza</taxon>
        <taxon>Oryza sativa</taxon>
    </lineage>
</organism>
<reference evidence="1 2" key="1">
    <citation type="journal article" date="2005" name="Nature">
        <title>The map-based sequence of the rice genome.</title>
        <authorList>
            <consortium name="International rice genome sequencing project (IRGSP)"/>
            <person name="Matsumoto T."/>
            <person name="Wu J."/>
            <person name="Kanamori H."/>
            <person name="Katayose Y."/>
            <person name="Fujisawa M."/>
            <person name="Namiki N."/>
            <person name="Mizuno H."/>
            <person name="Yamamoto K."/>
            <person name="Antonio B.A."/>
            <person name="Baba T."/>
            <person name="Sakata K."/>
            <person name="Nagamura Y."/>
            <person name="Aoki H."/>
            <person name="Arikawa K."/>
            <person name="Arita K."/>
            <person name="Bito T."/>
            <person name="Chiden Y."/>
            <person name="Fujitsuka N."/>
            <person name="Fukunaka R."/>
            <person name="Hamada M."/>
            <person name="Harada C."/>
            <person name="Hayashi A."/>
            <person name="Hijishita S."/>
            <person name="Honda M."/>
            <person name="Hosokawa S."/>
            <person name="Ichikawa Y."/>
            <person name="Idonuma A."/>
            <person name="Iijima M."/>
            <person name="Ikeda M."/>
            <person name="Ikeno M."/>
            <person name="Ito K."/>
            <person name="Ito S."/>
            <person name="Ito T."/>
            <person name="Ito Y."/>
            <person name="Ito Y."/>
            <person name="Iwabuchi A."/>
            <person name="Kamiya K."/>
            <person name="Karasawa W."/>
            <person name="Kurita K."/>
            <person name="Katagiri S."/>
            <person name="Kikuta A."/>
            <person name="Kobayashi H."/>
            <person name="Kobayashi N."/>
            <person name="Machita K."/>
            <person name="Maehara T."/>
            <person name="Masukawa M."/>
            <person name="Mizubayashi T."/>
            <person name="Mukai Y."/>
            <person name="Nagasaki H."/>
            <person name="Nagata Y."/>
            <person name="Naito S."/>
            <person name="Nakashima M."/>
            <person name="Nakama Y."/>
            <person name="Nakamichi Y."/>
            <person name="Nakamura M."/>
            <person name="Meguro A."/>
            <person name="Negishi M."/>
            <person name="Ohta I."/>
            <person name="Ohta T."/>
            <person name="Okamoto M."/>
            <person name="Ono N."/>
            <person name="Saji S."/>
            <person name="Sakaguchi M."/>
            <person name="Sakai K."/>
            <person name="Shibata M."/>
            <person name="Shimokawa T."/>
            <person name="Song J."/>
            <person name="Takazaki Y."/>
            <person name="Terasawa K."/>
            <person name="Tsugane M."/>
            <person name="Tsuji K."/>
            <person name="Ueda S."/>
            <person name="Waki K."/>
            <person name="Yamagata H."/>
            <person name="Yamamoto M."/>
            <person name="Yamamoto S."/>
            <person name="Yamane H."/>
            <person name="Yoshiki S."/>
            <person name="Yoshihara R."/>
            <person name="Yukawa K."/>
            <person name="Zhong H."/>
            <person name="Yano M."/>
            <person name="Yuan Q."/>
            <person name="Ouyang S."/>
            <person name="Liu J."/>
            <person name="Jones K.M."/>
            <person name="Gansberger K."/>
            <person name="Moffat K."/>
            <person name="Hill J."/>
            <person name="Bera J."/>
            <person name="Fadrosh D."/>
            <person name="Jin S."/>
            <person name="Johri S."/>
            <person name="Kim M."/>
            <person name="Overton L."/>
            <person name="Reardon M."/>
            <person name="Tsitrin T."/>
            <person name="Vuong H."/>
            <person name="Weaver B."/>
            <person name="Ciecko A."/>
            <person name="Tallon L."/>
            <person name="Jackson J."/>
            <person name="Pai G."/>
            <person name="Aken S.V."/>
            <person name="Utterback T."/>
            <person name="Reidmuller S."/>
            <person name="Feldblyum T."/>
            <person name="Hsiao J."/>
            <person name="Zismann V."/>
            <person name="Iobst S."/>
            <person name="de Vazeille A.R."/>
            <person name="Buell C.R."/>
            <person name="Ying K."/>
            <person name="Li Y."/>
            <person name="Lu T."/>
            <person name="Huang Y."/>
            <person name="Zhao Q."/>
            <person name="Feng Q."/>
            <person name="Zhang L."/>
            <person name="Zhu J."/>
            <person name="Weng Q."/>
            <person name="Mu J."/>
            <person name="Lu Y."/>
            <person name="Fan D."/>
            <person name="Liu Y."/>
            <person name="Guan J."/>
            <person name="Zhang Y."/>
            <person name="Yu S."/>
            <person name="Liu X."/>
            <person name="Zhang Y."/>
            <person name="Hong G."/>
            <person name="Han B."/>
            <person name="Choisne N."/>
            <person name="Demange N."/>
            <person name="Orjeda G."/>
            <person name="Samain S."/>
            <person name="Cattolico L."/>
            <person name="Pelletier E."/>
            <person name="Couloux A."/>
            <person name="Segurens B."/>
            <person name="Wincker P."/>
            <person name="D'Hont A."/>
            <person name="Scarpelli C."/>
            <person name="Weissenbach J."/>
            <person name="Salanoubat M."/>
            <person name="Quetier F."/>
            <person name="Yu Y."/>
            <person name="Kim H.R."/>
            <person name="Rambo T."/>
            <person name="Currie J."/>
            <person name="Collura K."/>
            <person name="Luo M."/>
            <person name="Yang T."/>
            <person name="Ammiraju J.S.S."/>
            <person name="Engler F."/>
            <person name="Soderlund C."/>
            <person name="Wing R.A."/>
            <person name="Palmer L.E."/>
            <person name="de la Bastide M."/>
            <person name="Spiegel L."/>
            <person name="Nascimento L."/>
            <person name="Zutavern T."/>
            <person name="O'Shaughnessy A."/>
            <person name="Dike S."/>
            <person name="Dedhia N."/>
            <person name="Preston R."/>
            <person name="Balija V."/>
            <person name="McCombie W.R."/>
            <person name="Chow T."/>
            <person name="Chen H."/>
            <person name="Chung M."/>
            <person name="Chen C."/>
            <person name="Shaw J."/>
            <person name="Wu H."/>
            <person name="Hsiao K."/>
            <person name="Chao Y."/>
            <person name="Chu M."/>
            <person name="Cheng C."/>
            <person name="Hour A."/>
            <person name="Lee P."/>
            <person name="Lin S."/>
            <person name="Lin Y."/>
            <person name="Liou J."/>
            <person name="Liu S."/>
            <person name="Hsing Y."/>
            <person name="Raghuvanshi S."/>
            <person name="Mohanty A."/>
            <person name="Bharti A.K."/>
            <person name="Gaur A."/>
            <person name="Gupta V."/>
            <person name="Kumar D."/>
            <person name="Ravi V."/>
            <person name="Vij S."/>
            <person name="Kapur A."/>
            <person name="Khurana P."/>
            <person name="Khurana P."/>
            <person name="Khurana J.P."/>
            <person name="Tyagi A.K."/>
            <person name="Gaikwad K."/>
            <person name="Singh A."/>
            <person name="Dalal V."/>
            <person name="Srivastava S."/>
            <person name="Dixit A."/>
            <person name="Pal A.K."/>
            <person name="Ghazi I.A."/>
            <person name="Yadav M."/>
            <person name="Pandit A."/>
            <person name="Bhargava A."/>
            <person name="Sureshbabu K."/>
            <person name="Batra K."/>
            <person name="Sharma T.R."/>
            <person name="Mohapatra T."/>
            <person name="Singh N.K."/>
            <person name="Messing J."/>
            <person name="Nelson A.B."/>
            <person name="Fuks G."/>
            <person name="Kavchok S."/>
            <person name="Keizer G."/>
            <person name="Linton E."/>
            <person name="Llaca V."/>
            <person name="Song R."/>
            <person name="Tanyolac B."/>
            <person name="Young S."/>
            <person name="Ho-Il K."/>
            <person name="Hahn J.H."/>
            <person name="Sangsakoo G."/>
            <person name="Vanavichit A."/>
            <person name="de Mattos Luiz.A.T."/>
            <person name="Zimmer P.D."/>
            <person name="Malone G."/>
            <person name="Dellagostin O."/>
            <person name="de Oliveira A.C."/>
            <person name="Bevan M."/>
            <person name="Bancroft I."/>
            <person name="Minx P."/>
            <person name="Cordum H."/>
            <person name="Wilson R."/>
            <person name="Cheng Z."/>
            <person name="Jin W."/>
            <person name="Jiang J."/>
            <person name="Leong S.A."/>
            <person name="Iwama H."/>
            <person name="Gojobori T."/>
            <person name="Itoh T."/>
            <person name="Niimura Y."/>
            <person name="Fujii Y."/>
            <person name="Habara T."/>
            <person name="Sakai H."/>
            <person name="Sato Y."/>
            <person name="Wilson G."/>
            <person name="Kumar K."/>
            <person name="McCouch S."/>
            <person name="Juretic N."/>
            <person name="Hoen D."/>
            <person name="Wright S."/>
            <person name="Bruskiewich R."/>
            <person name="Bureau T."/>
            <person name="Miyao A."/>
            <person name="Hirochika H."/>
            <person name="Nishikawa T."/>
            <person name="Kadowaki K."/>
            <person name="Sugiura M."/>
            <person name="Burr B."/>
            <person name="Sasaki T."/>
        </authorList>
    </citation>
    <scope>NUCLEOTIDE SEQUENCE [LARGE SCALE GENOMIC DNA]</scope>
    <source>
        <strain evidence="2">cv. Nipponbare</strain>
    </source>
</reference>
<evidence type="ECO:0000313" key="2">
    <source>
        <dbReference type="Proteomes" id="UP000000763"/>
    </source>
</evidence>
<accession>Q0J025</accession>
<sequence length="71" mass="7516">MQKCCEVRRTRSLCQPPSGARARRSTSCDAQSAVAHHGRRRARAVGFGNAAHGAGVHPFDADAVAAFLQGQ</sequence>
<dbReference type="Proteomes" id="UP000000763">
    <property type="component" value="Chromosome 9"/>
</dbReference>
<protein>
    <submittedName>
        <fullName evidence="1">Os09g0534900 protein</fullName>
    </submittedName>
</protein>
<dbReference type="EMBL" id="AP008215">
    <property type="protein sequence ID" value="BAF25690.1"/>
    <property type="molecule type" value="Genomic_DNA"/>
</dbReference>
<dbReference type="AlphaFoldDB" id="Q0J025"/>